<name>A0A0D8J2U1_9FIRM</name>
<reference evidence="1" key="1">
    <citation type="submission" date="2015-02" db="EMBL/GenBank/DDBJ databases">
        <title>A novel member of the family Ruminococcaceae isolated from human feces.</title>
        <authorList>
            <person name="Shkoporov A.N."/>
            <person name="Chaplin A.V."/>
            <person name="Motuzova O.V."/>
            <person name="Kafarskaia L.I."/>
            <person name="Khokhlova E.V."/>
            <person name="Efimov B.A."/>
        </authorList>
    </citation>
    <scope>NUCLEOTIDE SEQUENCE [LARGE SCALE GENOMIC DNA]</scope>
    <source>
        <strain evidence="1">585-1</strain>
    </source>
</reference>
<keyword evidence="2" id="KW-1185">Reference proteome</keyword>
<gene>
    <name evidence="1" type="ORF">TQ39_03135</name>
</gene>
<dbReference type="EMBL" id="JXXK01000002">
    <property type="protein sequence ID" value="KJF41207.1"/>
    <property type="molecule type" value="Genomic_DNA"/>
</dbReference>
<evidence type="ECO:0000313" key="2">
    <source>
        <dbReference type="Proteomes" id="UP000032483"/>
    </source>
</evidence>
<organism evidence="1 2">
    <name type="scientific">Ruthenibacterium lactatiformans</name>
    <dbReference type="NCBI Taxonomy" id="1550024"/>
    <lineage>
        <taxon>Bacteria</taxon>
        <taxon>Bacillati</taxon>
        <taxon>Bacillota</taxon>
        <taxon>Clostridia</taxon>
        <taxon>Eubacteriales</taxon>
        <taxon>Oscillospiraceae</taxon>
        <taxon>Ruthenibacterium</taxon>
    </lineage>
</organism>
<dbReference type="GeneID" id="42855631"/>
<dbReference type="RefSeq" id="WP_050004525.1">
    <property type="nucleotide sequence ID" value="NZ_JXXK01000002.1"/>
</dbReference>
<sequence>MNIIFATCNFGIFGLIVLFVVLLARHLAVSQVLKADRDEISFEDKLFGFTFTAKGRPRRHKPKR</sequence>
<dbReference type="Proteomes" id="UP000032483">
    <property type="component" value="Unassembled WGS sequence"/>
</dbReference>
<accession>A0A0D8J2U1</accession>
<proteinExistence type="predicted"/>
<evidence type="ECO:0000313" key="1">
    <source>
        <dbReference type="EMBL" id="KJF41207.1"/>
    </source>
</evidence>
<dbReference type="AlphaFoldDB" id="A0A0D8J2U1"/>
<protein>
    <submittedName>
        <fullName evidence="1">Uncharacterized protein</fullName>
    </submittedName>
</protein>
<comment type="caution">
    <text evidence="1">The sequence shown here is derived from an EMBL/GenBank/DDBJ whole genome shotgun (WGS) entry which is preliminary data.</text>
</comment>